<dbReference type="SUPFAM" id="SSF56563">
    <property type="entry name" value="Major capsid protein gp5"/>
    <property type="match status" value="1"/>
</dbReference>
<keyword evidence="6" id="KW-1185">Reference proteome</keyword>
<evidence type="ECO:0000256" key="2">
    <source>
        <dbReference type="ARBA" id="ARBA00033743"/>
    </source>
</evidence>
<comment type="subcellular location">
    <subcellularLocation>
        <location evidence="1">Encapsulin nanocompartment</location>
    </subcellularLocation>
</comment>
<accession>A0A2U1T099</accession>
<dbReference type="Gene3D" id="3.30.2320.10">
    <property type="entry name" value="hypothetical protein PF0899 domain"/>
    <property type="match status" value="1"/>
</dbReference>
<dbReference type="Proteomes" id="UP000244978">
    <property type="component" value="Unassembled WGS sequence"/>
</dbReference>
<dbReference type="Gene3D" id="3.30.2400.30">
    <property type="match status" value="1"/>
</dbReference>
<proteinExistence type="inferred from homology"/>
<evidence type="ECO:0000313" key="6">
    <source>
        <dbReference type="Proteomes" id="UP000244978"/>
    </source>
</evidence>
<dbReference type="PANTHER" id="PTHR37165">
    <property type="entry name" value="PEPTIDASE U56 FAMILY"/>
    <property type="match status" value="1"/>
</dbReference>
<name>A0A2U1T099_9MICO</name>
<comment type="similarity">
    <text evidence="2">Belongs to the encapsulin family. Family 1 subfamily.</text>
</comment>
<dbReference type="InterPro" id="IPR051429">
    <property type="entry name" value="Encapsulin_nc"/>
</dbReference>
<dbReference type="NCBIfam" id="NF041155">
    <property type="entry name" value="encap_f1"/>
    <property type="match status" value="1"/>
</dbReference>
<sequence>MTLGHLLRRHAPISRPGWRMLDQEARDRLVAALGARKLVDFAGPLGWKHSASVVGRTTPIAEMPVDGLTAKLRRVLPLTEVRADFEMSRDELQNFDRGAVDTDVDALADAALRLASLENAAVFHGWDGAGITGITQATPHSPVPRVADFNDYPKRVAKAVETLLSSGVSGPYGLAVAPETYTSIVETEEEGGYPLFDHVRQILGGPIVWTPGVEGGVVVSLRGGDFLFESGEDLAIGFSGYTTDAVQLYLEETFSFRVATPEAAIALAADGQHSELLTVH</sequence>
<dbReference type="OrthoDB" id="2922at2"/>
<dbReference type="GO" id="GO:0140737">
    <property type="term" value="C:encapsulin nanocompartment"/>
    <property type="evidence" value="ECO:0007669"/>
    <property type="project" value="UniProtKB-SubCell"/>
</dbReference>
<evidence type="ECO:0000256" key="1">
    <source>
        <dbReference type="ARBA" id="ARBA00033738"/>
    </source>
</evidence>
<evidence type="ECO:0000256" key="4">
    <source>
        <dbReference type="ARBA" id="ARBA00050023"/>
    </source>
</evidence>
<protein>
    <recommendedName>
        <fullName evidence="4">Type 1 encapsulin shell protein</fullName>
    </recommendedName>
</protein>
<dbReference type="PANTHER" id="PTHR37165:SF1">
    <property type="entry name" value="TYPE 1 ENCAPSULIN SHELL PROTEIN"/>
    <property type="match status" value="1"/>
</dbReference>
<dbReference type="Pfam" id="PF04454">
    <property type="entry name" value="Linocin_M18"/>
    <property type="match status" value="1"/>
</dbReference>
<dbReference type="EMBL" id="QEEX01000001">
    <property type="protein sequence ID" value="PWB97292.1"/>
    <property type="molecule type" value="Genomic_DNA"/>
</dbReference>
<dbReference type="AlphaFoldDB" id="A0A2U1T099"/>
<dbReference type="RefSeq" id="WP_108517528.1">
    <property type="nucleotide sequence ID" value="NZ_CP026951.1"/>
</dbReference>
<gene>
    <name evidence="5" type="ORF">DF220_05200</name>
</gene>
<dbReference type="InterPro" id="IPR007544">
    <property type="entry name" value="ENCAP"/>
</dbReference>
<comment type="caution">
    <text evidence="5">The sequence shown here is derived from an EMBL/GenBank/DDBJ whole genome shotgun (WGS) entry which is preliminary data.</text>
</comment>
<organism evidence="5 6">
    <name type="scientific">Homoserinimonas hongtaonis</name>
    <dbReference type="NCBI Taxonomy" id="2079791"/>
    <lineage>
        <taxon>Bacteria</taxon>
        <taxon>Bacillati</taxon>
        <taxon>Actinomycetota</taxon>
        <taxon>Actinomycetes</taxon>
        <taxon>Micrococcales</taxon>
        <taxon>Microbacteriaceae</taxon>
        <taxon>Homoserinimonas</taxon>
    </lineage>
</organism>
<dbReference type="PIRSF" id="PIRSF019254">
    <property type="entry name" value="CFP29"/>
    <property type="match status" value="1"/>
</dbReference>
<reference evidence="6" key="1">
    <citation type="submission" date="2018-04" db="EMBL/GenBank/DDBJ databases">
        <authorList>
            <person name="Liu S."/>
            <person name="Wang Z."/>
            <person name="Li J."/>
        </authorList>
    </citation>
    <scope>NUCLEOTIDE SEQUENCE [LARGE SCALE GENOMIC DNA]</scope>
    <source>
        <strain evidence="6">S1194</strain>
    </source>
</reference>
<dbReference type="KEGG" id="salc:C2138_10030"/>
<evidence type="ECO:0000313" key="5">
    <source>
        <dbReference type="EMBL" id="PWB97292.1"/>
    </source>
</evidence>
<keyword evidence="3" id="KW-1284">Encapsulin nanocompartment</keyword>
<evidence type="ECO:0000256" key="3">
    <source>
        <dbReference type="ARBA" id="ARBA00033787"/>
    </source>
</evidence>